<feature type="transmembrane region" description="Helical" evidence="1">
    <location>
        <begin position="216"/>
        <end position="243"/>
    </location>
</feature>
<evidence type="ECO:0000313" key="2">
    <source>
        <dbReference type="EMBL" id="MBP2194114.1"/>
    </source>
</evidence>
<dbReference type="Proteomes" id="UP001519325">
    <property type="component" value="Unassembled WGS sequence"/>
</dbReference>
<keyword evidence="1" id="KW-1133">Transmembrane helix</keyword>
<evidence type="ECO:0000313" key="3">
    <source>
        <dbReference type="Proteomes" id="UP001519325"/>
    </source>
</evidence>
<keyword evidence="3" id="KW-1185">Reference proteome</keyword>
<feature type="transmembrane region" description="Helical" evidence="1">
    <location>
        <begin position="282"/>
        <end position="301"/>
    </location>
</feature>
<accession>A0ABS4QQZ0</accession>
<feature type="transmembrane region" description="Helical" evidence="1">
    <location>
        <begin position="153"/>
        <end position="173"/>
    </location>
</feature>
<organism evidence="2 3">
    <name type="scientific">Nocardia goodfellowii</name>
    <dbReference type="NCBI Taxonomy" id="882446"/>
    <lineage>
        <taxon>Bacteria</taxon>
        <taxon>Bacillati</taxon>
        <taxon>Actinomycetota</taxon>
        <taxon>Actinomycetes</taxon>
        <taxon>Mycobacteriales</taxon>
        <taxon>Nocardiaceae</taxon>
        <taxon>Nocardia</taxon>
    </lineage>
</organism>
<dbReference type="Gene3D" id="1.10.357.140">
    <property type="entry name" value="UbiA prenyltransferase"/>
    <property type="match status" value="1"/>
</dbReference>
<dbReference type="InterPro" id="IPR044878">
    <property type="entry name" value="UbiA_sf"/>
</dbReference>
<feature type="transmembrane region" description="Helical" evidence="1">
    <location>
        <begin position="185"/>
        <end position="204"/>
    </location>
</feature>
<name>A0ABS4QQZ0_9NOCA</name>
<gene>
    <name evidence="2" type="ORF">BJ987_007015</name>
</gene>
<proteinExistence type="predicted"/>
<keyword evidence="1" id="KW-0812">Transmembrane</keyword>
<dbReference type="RefSeq" id="WP_209897283.1">
    <property type="nucleotide sequence ID" value="NZ_JAGGMR010000001.1"/>
</dbReference>
<keyword evidence="1" id="KW-0472">Membrane</keyword>
<dbReference type="EMBL" id="JAGGMR010000001">
    <property type="protein sequence ID" value="MBP2194114.1"/>
    <property type="molecule type" value="Genomic_DNA"/>
</dbReference>
<reference evidence="2 3" key="1">
    <citation type="submission" date="2021-03" db="EMBL/GenBank/DDBJ databases">
        <title>Sequencing the genomes of 1000 actinobacteria strains.</title>
        <authorList>
            <person name="Klenk H.-P."/>
        </authorList>
    </citation>
    <scope>NUCLEOTIDE SEQUENCE [LARGE SCALE GENOMIC DNA]</scope>
    <source>
        <strain evidence="2 3">DSM 45516</strain>
    </source>
</reference>
<feature type="transmembrane region" description="Helical" evidence="1">
    <location>
        <begin position="249"/>
        <end position="270"/>
    </location>
</feature>
<evidence type="ECO:0000256" key="1">
    <source>
        <dbReference type="SAM" id="Phobius"/>
    </source>
</evidence>
<comment type="caution">
    <text evidence="2">The sequence shown here is derived from an EMBL/GenBank/DDBJ whole genome shotgun (WGS) entry which is preliminary data.</text>
</comment>
<sequence length="305" mass="32731">MTGTGSALLTSIARLAHFTKVMYKPHYLLYAIVWVLALEGTAAVLAQPDTAWRPTGATALRIVVVAITLLYLRMVDEQKDLDYDRVQHPDRPLVTGAVSAAELRAAMAVLAIAAMAISLSFSARSAVLIAAVLAYALLLWGAEQRSNALRANVLLNLAITYPIQFLVISYVVVSAADTGELRLEWRTAAVALISTGVFLHFEIARKTTRDPRPGELLYSNALGPTGSALAVLLLAGFAVASYIVLVRPLATGSLAWIAVALMLLPAAATWRFARSSRPEYPVLPAVAFTLLFYLTLIAQALSPST</sequence>
<feature type="transmembrane region" description="Helical" evidence="1">
    <location>
        <begin position="123"/>
        <end position="141"/>
    </location>
</feature>
<feature type="transmembrane region" description="Helical" evidence="1">
    <location>
        <begin position="93"/>
        <end position="117"/>
    </location>
</feature>
<feature type="transmembrane region" description="Helical" evidence="1">
    <location>
        <begin position="27"/>
        <end position="46"/>
    </location>
</feature>
<feature type="transmembrane region" description="Helical" evidence="1">
    <location>
        <begin position="52"/>
        <end position="72"/>
    </location>
</feature>
<protein>
    <submittedName>
        <fullName evidence="2">Membrane protein YhdT</fullName>
    </submittedName>
</protein>